<proteinExistence type="predicted"/>
<keyword evidence="2" id="KW-1185">Reference proteome</keyword>
<dbReference type="OrthoDB" id="128646at2759"/>
<accession>A0A225V230</accession>
<protein>
    <submittedName>
        <fullName evidence="1">Uncharacterized protein</fullName>
    </submittedName>
</protein>
<organism evidence="1 2">
    <name type="scientific">Phytophthora megakarya</name>
    <dbReference type="NCBI Taxonomy" id="4795"/>
    <lineage>
        <taxon>Eukaryota</taxon>
        <taxon>Sar</taxon>
        <taxon>Stramenopiles</taxon>
        <taxon>Oomycota</taxon>
        <taxon>Peronosporomycetes</taxon>
        <taxon>Peronosporales</taxon>
        <taxon>Peronosporaceae</taxon>
        <taxon>Phytophthora</taxon>
    </lineage>
</organism>
<evidence type="ECO:0000313" key="1">
    <source>
        <dbReference type="EMBL" id="OWY98796.1"/>
    </source>
</evidence>
<gene>
    <name evidence="1" type="ORF">PHMEG_00030347</name>
</gene>
<name>A0A225V230_9STRA</name>
<evidence type="ECO:0000313" key="2">
    <source>
        <dbReference type="Proteomes" id="UP000198211"/>
    </source>
</evidence>
<sequence length="141" mass="16286">MKLSFNLDGFQPYHTKVFILNIPEQNDVLLRIPWLVDNNPDIDWQHKQVVPRSQATTLTFCPCVPRIPAKRVGGRRVSVPQSSVNDEEALTQYYIRHGYQSKQGNTRLVRASQLKRLLRESDNEFCFFVNPTDEPTTAEQA</sequence>
<dbReference type="Proteomes" id="UP000198211">
    <property type="component" value="Unassembled WGS sequence"/>
</dbReference>
<dbReference type="AlphaFoldDB" id="A0A225V230"/>
<dbReference type="EMBL" id="NBNE01009069">
    <property type="protein sequence ID" value="OWY98796.1"/>
    <property type="molecule type" value="Genomic_DNA"/>
</dbReference>
<comment type="caution">
    <text evidence="1">The sequence shown here is derived from an EMBL/GenBank/DDBJ whole genome shotgun (WGS) entry which is preliminary data.</text>
</comment>
<reference evidence="2" key="1">
    <citation type="submission" date="2017-03" db="EMBL/GenBank/DDBJ databases">
        <title>Phytopthora megakarya and P. palmivora, two closely related causual agents of cacao black pod achieved similar genome size and gene model numbers by different mechanisms.</title>
        <authorList>
            <person name="Ali S."/>
            <person name="Shao J."/>
            <person name="Larry D.J."/>
            <person name="Kronmiller B."/>
            <person name="Shen D."/>
            <person name="Strem M.D."/>
            <person name="Melnick R.L."/>
            <person name="Guiltinan M.J."/>
            <person name="Tyler B.M."/>
            <person name="Meinhardt L.W."/>
            <person name="Bailey B.A."/>
        </authorList>
    </citation>
    <scope>NUCLEOTIDE SEQUENCE [LARGE SCALE GENOMIC DNA]</scope>
    <source>
        <strain evidence="2">zdho120</strain>
    </source>
</reference>